<reference evidence="2 3" key="1">
    <citation type="submission" date="2015-07" db="EMBL/GenBank/DDBJ databases">
        <title>High-quality genome of monoxenous trypanosomatid Leptomonas pyrrhocoris.</title>
        <authorList>
            <person name="Flegontov P."/>
            <person name="Butenko A."/>
            <person name="Firsov S."/>
            <person name="Vlcek C."/>
            <person name="Logacheva M.D."/>
            <person name="Field M."/>
            <person name="Filatov D."/>
            <person name="Flegontova O."/>
            <person name="Gerasimov E."/>
            <person name="Jackson A.P."/>
            <person name="Kelly S."/>
            <person name="Opperdoes F."/>
            <person name="O'Reilly A."/>
            <person name="Votypka J."/>
            <person name="Yurchenko V."/>
            <person name="Lukes J."/>
        </authorList>
    </citation>
    <scope>NUCLEOTIDE SEQUENCE [LARGE SCALE GENOMIC DNA]</scope>
    <source>
        <strain evidence="2">H10</strain>
    </source>
</reference>
<dbReference type="EMBL" id="LGTL01000056">
    <property type="protein sequence ID" value="KPA73069.1"/>
    <property type="molecule type" value="Genomic_DNA"/>
</dbReference>
<gene>
    <name evidence="2" type="ORF">ABB37_10145</name>
</gene>
<dbReference type="VEuPathDB" id="TriTrypDB:LpyrH10_56_0010"/>
<dbReference type="AlphaFoldDB" id="A0A0M9FP57"/>
<sequence length="138" mass="15911">MKQHVHRMEWGVSLNYMQEEELHMFKKRKRLLIPFSSVARLLLPRTRLTQKDDGPFQPSPSGHTSPVTTKTKTSVTETLCRGVSPSPNQRRSGYPQVSLVCRPAQCVERWSAQWVTRFVCVCVCVSGERSEVRRRARV</sequence>
<feature type="region of interest" description="Disordered" evidence="1">
    <location>
        <begin position="49"/>
        <end position="94"/>
    </location>
</feature>
<accession>A0A0M9FP57</accession>
<dbReference type="GeneID" id="26910425"/>
<name>A0A0M9FP57_LEPPY</name>
<organism evidence="2 3">
    <name type="scientific">Leptomonas pyrrhocoris</name>
    <name type="common">Firebug parasite</name>
    <dbReference type="NCBI Taxonomy" id="157538"/>
    <lineage>
        <taxon>Eukaryota</taxon>
        <taxon>Discoba</taxon>
        <taxon>Euglenozoa</taxon>
        <taxon>Kinetoplastea</taxon>
        <taxon>Metakinetoplastina</taxon>
        <taxon>Trypanosomatida</taxon>
        <taxon>Trypanosomatidae</taxon>
        <taxon>Leishmaniinae</taxon>
        <taxon>Leptomonas</taxon>
    </lineage>
</organism>
<keyword evidence="3" id="KW-1185">Reference proteome</keyword>
<comment type="caution">
    <text evidence="2">The sequence shown here is derived from an EMBL/GenBank/DDBJ whole genome shotgun (WGS) entry which is preliminary data.</text>
</comment>
<protein>
    <submittedName>
        <fullName evidence="2">Uncharacterized protein</fullName>
    </submittedName>
</protein>
<proteinExistence type="predicted"/>
<evidence type="ECO:0000313" key="2">
    <source>
        <dbReference type="EMBL" id="KPA73069.1"/>
    </source>
</evidence>
<feature type="compositionally biased region" description="Low complexity" evidence="1">
    <location>
        <begin position="64"/>
        <end position="78"/>
    </location>
</feature>
<evidence type="ECO:0000313" key="3">
    <source>
        <dbReference type="Proteomes" id="UP000037923"/>
    </source>
</evidence>
<evidence type="ECO:0000256" key="1">
    <source>
        <dbReference type="SAM" id="MobiDB-lite"/>
    </source>
</evidence>
<dbReference type="RefSeq" id="XP_015651508.1">
    <property type="nucleotide sequence ID" value="XM_015809908.1"/>
</dbReference>
<dbReference type="Proteomes" id="UP000037923">
    <property type="component" value="Unassembled WGS sequence"/>
</dbReference>